<evidence type="ECO:0000259" key="10">
    <source>
        <dbReference type="Pfam" id="PF16916"/>
    </source>
</evidence>
<dbReference type="GO" id="GO:0008324">
    <property type="term" value="F:monoatomic cation transmembrane transporter activity"/>
    <property type="evidence" value="ECO:0007669"/>
    <property type="project" value="InterPro"/>
</dbReference>
<evidence type="ECO:0000313" key="11">
    <source>
        <dbReference type="EMBL" id="CCG84134.1"/>
    </source>
</evidence>
<accession>R4XI28</accession>
<feature type="transmembrane region" description="Helical" evidence="8">
    <location>
        <begin position="114"/>
        <end position="136"/>
    </location>
</feature>
<keyword evidence="4 8" id="KW-1133">Transmembrane helix</keyword>
<dbReference type="GO" id="GO:0030003">
    <property type="term" value="P:intracellular monoatomic cation homeostasis"/>
    <property type="evidence" value="ECO:0007669"/>
    <property type="project" value="UniProtKB-ARBA"/>
</dbReference>
<sequence length="381" mass="42291">MAAIRPHSARPHESTTELEKGYSKVDITSSDPFSLTKALIDTQQQKQRAVKRFYGRQNEQIKSMLLSVDQHRMTADDEASAKGLKNRIAIYGSLVGNLMLAGLQLYGAVSSGSLSLFATMVDSIFDPVSNGIMLYCHRSARHADETRWPSGKARMTTVGNICFCFIMACASAILIVESIREIVSHVGDVEAAATEQFHLSSVLAVTGAFITKVCLMLYCWPLKSSNSQIQILWEDHRNDLFINGLGIVTSVLGSKVVWWLDPGGAMLLSVLIIASWGNTCLHEFKLLIGVSASPEFLQLVTYTCVTHHRRVLQLDTCRAYHSGEGIIIEVDIVMAKELTLGETHDVAEDLQNKLERLPGVERCFVHCDFETTHKPEHRKNI</sequence>
<dbReference type="Pfam" id="PF01545">
    <property type="entry name" value="Cation_efflux"/>
    <property type="match status" value="1"/>
</dbReference>
<reference evidence="11 12" key="1">
    <citation type="journal article" date="2013" name="MBio">
        <title>Genome sequencing of the plant pathogen Taphrina deformans, the causal agent of peach leaf curl.</title>
        <authorList>
            <person name="Cisse O.H."/>
            <person name="Almeida J.M.G.C.F."/>
            <person name="Fonseca A."/>
            <person name="Kumar A.A."/>
            <person name="Salojaervi J."/>
            <person name="Overmyer K."/>
            <person name="Hauser P.M."/>
            <person name="Pagni M."/>
        </authorList>
    </citation>
    <scope>NUCLEOTIDE SEQUENCE [LARGE SCALE GENOMIC DNA]</scope>
    <source>
        <strain evidence="12">PYCC 5710 / ATCC 11124 / CBS 356.35 / IMI 108563 / JCM 9778 / NBRC 8474</strain>
    </source>
</reference>
<proteinExistence type="predicted"/>
<dbReference type="PANTHER" id="PTHR43840">
    <property type="entry name" value="MITOCHONDRIAL METAL TRANSPORTER 1-RELATED"/>
    <property type="match status" value="1"/>
</dbReference>
<evidence type="ECO:0000256" key="7">
    <source>
        <dbReference type="SAM" id="MobiDB-lite"/>
    </source>
</evidence>
<feature type="transmembrane region" description="Helical" evidence="8">
    <location>
        <begin position="196"/>
        <end position="220"/>
    </location>
</feature>
<dbReference type="PANTHER" id="PTHR43840:SF12">
    <property type="entry name" value="CATION DIFFUSION FACILITATOR 1 (AFU_ORTHOLOGUE AFUA_1G14440)"/>
    <property type="match status" value="1"/>
</dbReference>
<dbReference type="NCBIfam" id="TIGR01297">
    <property type="entry name" value="CDF"/>
    <property type="match status" value="1"/>
</dbReference>
<dbReference type="InterPro" id="IPR027470">
    <property type="entry name" value="Cation_efflux_CTD"/>
</dbReference>
<evidence type="ECO:0000256" key="6">
    <source>
        <dbReference type="ARBA" id="ARBA00023136"/>
    </source>
</evidence>
<evidence type="ECO:0000256" key="1">
    <source>
        <dbReference type="ARBA" id="ARBA00004127"/>
    </source>
</evidence>
<dbReference type="OrthoDB" id="78296at2759"/>
<evidence type="ECO:0000256" key="3">
    <source>
        <dbReference type="ARBA" id="ARBA00022692"/>
    </source>
</evidence>
<feature type="transmembrane region" description="Helical" evidence="8">
    <location>
        <begin position="88"/>
        <end position="108"/>
    </location>
</feature>
<evidence type="ECO:0000256" key="5">
    <source>
        <dbReference type="ARBA" id="ARBA00023065"/>
    </source>
</evidence>
<dbReference type="eggNOG" id="KOG1485">
    <property type="taxonomic scope" value="Eukaryota"/>
</dbReference>
<dbReference type="InterPro" id="IPR050291">
    <property type="entry name" value="CDF_Transporter"/>
</dbReference>
<dbReference type="FunFam" id="3.30.70.1350:FF:000001">
    <property type="entry name" value="Metal tolerance protein 11"/>
    <property type="match status" value="1"/>
</dbReference>
<dbReference type="InterPro" id="IPR027469">
    <property type="entry name" value="Cation_efflux_TMD_sf"/>
</dbReference>
<dbReference type="Gene3D" id="1.20.1510.10">
    <property type="entry name" value="Cation efflux protein transmembrane domain"/>
    <property type="match status" value="1"/>
</dbReference>
<evidence type="ECO:0000313" key="12">
    <source>
        <dbReference type="Proteomes" id="UP000013776"/>
    </source>
</evidence>
<dbReference type="SUPFAM" id="SSF160240">
    <property type="entry name" value="Cation efflux protein cytoplasmic domain-like"/>
    <property type="match status" value="1"/>
</dbReference>
<evidence type="ECO:0000259" key="9">
    <source>
        <dbReference type="Pfam" id="PF01545"/>
    </source>
</evidence>
<keyword evidence="5" id="KW-0406">Ion transport</keyword>
<protein>
    <submittedName>
        <fullName evidence="11">Uncharacterized protein</fullName>
    </submittedName>
</protein>
<dbReference type="VEuPathDB" id="FungiDB:TAPDE_004525"/>
<feature type="compositionally biased region" description="Basic and acidic residues" evidence="7">
    <location>
        <begin position="10"/>
        <end position="21"/>
    </location>
</feature>
<dbReference type="InterPro" id="IPR036837">
    <property type="entry name" value="Cation_efflux_CTD_sf"/>
</dbReference>
<feature type="transmembrane region" description="Helical" evidence="8">
    <location>
        <begin position="157"/>
        <end position="176"/>
    </location>
</feature>
<dbReference type="GO" id="GO:0012505">
    <property type="term" value="C:endomembrane system"/>
    <property type="evidence" value="ECO:0007669"/>
    <property type="project" value="UniProtKB-SubCell"/>
</dbReference>
<dbReference type="EMBL" id="CAHR02000206">
    <property type="protein sequence ID" value="CCG84134.1"/>
    <property type="molecule type" value="Genomic_DNA"/>
</dbReference>
<dbReference type="Pfam" id="PF16916">
    <property type="entry name" value="ZT_dimer"/>
    <property type="match status" value="1"/>
</dbReference>
<evidence type="ECO:0000256" key="8">
    <source>
        <dbReference type="SAM" id="Phobius"/>
    </source>
</evidence>
<evidence type="ECO:0000256" key="4">
    <source>
        <dbReference type="ARBA" id="ARBA00022989"/>
    </source>
</evidence>
<dbReference type="GO" id="GO:0098771">
    <property type="term" value="P:inorganic ion homeostasis"/>
    <property type="evidence" value="ECO:0007669"/>
    <property type="project" value="UniProtKB-ARBA"/>
</dbReference>
<keyword evidence="6 8" id="KW-0472">Membrane</keyword>
<keyword evidence="3 8" id="KW-0812">Transmembrane</keyword>
<feature type="domain" description="Cation efflux protein transmembrane" evidence="9">
    <location>
        <begin position="93"/>
        <end position="287"/>
    </location>
</feature>
<dbReference type="InterPro" id="IPR002524">
    <property type="entry name" value="Cation_efflux"/>
</dbReference>
<dbReference type="AlphaFoldDB" id="R4XI28"/>
<dbReference type="Proteomes" id="UP000013776">
    <property type="component" value="Unassembled WGS sequence"/>
</dbReference>
<organism evidence="11 12">
    <name type="scientific">Taphrina deformans (strain PYCC 5710 / ATCC 11124 / CBS 356.35 / IMI 108563 / JCM 9778 / NBRC 8474)</name>
    <name type="common">Peach leaf curl fungus</name>
    <name type="synonym">Lalaria deformans</name>
    <dbReference type="NCBI Taxonomy" id="1097556"/>
    <lineage>
        <taxon>Eukaryota</taxon>
        <taxon>Fungi</taxon>
        <taxon>Dikarya</taxon>
        <taxon>Ascomycota</taxon>
        <taxon>Taphrinomycotina</taxon>
        <taxon>Taphrinomycetes</taxon>
        <taxon>Taphrinales</taxon>
        <taxon>Taphrinaceae</taxon>
        <taxon>Taphrina</taxon>
    </lineage>
</organism>
<evidence type="ECO:0000256" key="2">
    <source>
        <dbReference type="ARBA" id="ARBA00022448"/>
    </source>
</evidence>
<feature type="domain" description="Cation efflux protein cytoplasmic" evidence="10">
    <location>
        <begin position="305"/>
        <end position="368"/>
    </location>
</feature>
<keyword evidence="12" id="KW-1185">Reference proteome</keyword>
<gene>
    <name evidence="11" type="ORF">TAPDE_004525</name>
</gene>
<name>R4XI28_TAPDE</name>
<dbReference type="STRING" id="1097556.R4XI28"/>
<comment type="subcellular location">
    <subcellularLocation>
        <location evidence="1">Endomembrane system</location>
        <topology evidence="1">Multi-pass membrane protein</topology>
    </subcellularLocation>
</comment>
<dbReference type="FunFam" id="1.20.1510.10:FF:000005">
    <property type="entry name" value="Putative Cation diffusion facilitator 1"/>
    <property type="match status" value="1"/>
</dbReference>
<dbReference type="InterPro" id="IPR058533">
    <property type="entry name" value="Cation_efflux_TM"/>
</dbReference>
<dbReference type="SUPFAM" id="SSF161111">
    <property type="entry name" value="Cation efflux protein transmembrane domain-like"/>
    <property type="match status" value="1"/>
</dbReference>
<dbReference type="GO" id="GO:0016020">
    <property type="term" value="C:membrane"/>
    <property type="evidence" value="ECO:0007669"/>
    <property type="project" value="InterPro"/>
</dbReference>
<keyword evidence="2" id="KW-0813">Transport</keyword>
<feature type="transmembrane region" description="Helical" evidence="8">
    <location>
        <begin position="240"/>
        <end position="258"/>
    </location>
</feature>
<feature type="region of interest" description="Disordered" evidence="7">
    <location>
        <begin position="1"/>
        <end position="21"/>
    </location>
</feature>
<comment type="caution">
    <text evidence="11">The sequence shown here is derived from an EMBL/GenBank/DDBJ whole genome shotgun (WGS) entry which is preliminary data.</text>
</comment>
<dbReference type="Gene3D" id="3.30.70.1350">
    <property type="entry name" value="Cation efflux protein, cytoplasmic domain"/>
    <property type="match status" value="1"/>
</dbReference>